<keyword evidence="2" id="KW-1185">Reference proteome</keyword>
<reference evidence="1" key="1">
    <citation type="submission" date="2021-05" db="EMBL/GenBank/DDBJ databases">
        <authorList>
            <person name="Scholz U."/>
            <person name="Mascher M."/>
            <person name="Fiebig A."/>
        </authorList>
    </citation>
    <scope>NUCLEOTIDE SEQUENCE [LARGE SCALE GENOMIC DNA]</scope>
</reference>
<protein>
    <submittedName>
        <fullName evidence="1">Uncharacterized protein</fullName>
    </submittedName>
</protein>
<dbReference type="EnsemblPlants" id="AVESA.00010b.r2.5CG0888250.1">
    <property type="protein sequence ID" value="AVESA.00010b.r2.5CG0888250.1.CDS"/>
    <property type="gene ID" value="AVESA.00010b.r2.5CG0888250"/>
</dbReference>
<organism evidence="1 2">
    <name type="scientific">Avena sativa</name>
    <name type="common">Oat</name>
    <dbReference type="NCBI Taxonomy" id="4498"/>
    <lineage>
        <taxon>Eukaryota</taxon>
        <taxon>Viridiplantae</taxon>
        <taxon>Streptophyta</taxon>
        <taxon>Embryophyta</taxon>
        <taxon>Tracheophyta</taxon>
        <taxon>Spermatophyta</taxon>
        <taxon>Magnoliopsida</taxon>
        <taxon>Liliopsida</taxon>
        <taxon>Poales</taxon>
        <taxon>Poaceae</taxon>
        <taxon>BOP clade</taxon>
        <taxon>Pooideae</taxon>
        <taxon>Poodae</taxon>
        <taxon>Poeae</taxon>
        <taxon>Poeae Chloroplast Group 1 (Aveneae type)</taxon>
        <taxon>Aveninae</taxon>
        <taxon>Avena</taxon>
    </lineage>
</organism>
<name>A0ACD5XW74_AVESA</name>
<evidence type="ECO:0000313" key="1">
    <source>
        <dbReference type="EnsemblPlants" id="AVESA.00010b.r2.5CG0888250.1.CDS"/>
    </source>
</evidence>
<evidence type="ECO:0000313" key="2">
    <source>
        <dbReference type="Proteomes" id="UP001732700"/>
    </source>
</evidence>
<accession>A0ACD5XW74</accession>
<reference evidence="1" key="2">
    <citation type="submission" date="2025-09" db="UniProtKB">
        <authorList>
            <consortium name="EnsemblPlants"/>
        </authorList>
    </citation>
    <scope>IDENTIFICATION</scope>
</reference>
<proteinExistence type="predicted"/>
<dbReference type="Proteomes" id="UP001732700">
    <property type="component" value="Chromosome 5C"/>
</dbReference>
<sequence length="336" mass="35881">MGRAPCCDKASVKKGPWAAEEDAVLRAYVAAHGTGENWIALPRKIGLNRCGKSCRLRWLNYLRPNIRHGGFTDDEDRLICSLYATIGSRWSTIAAQLPGRTDNDVKNYWNTKLKRRLLGGGRRPIRYALSQPRLILANPTGAGAASSALERMRLSVQRRHGIPQETTPGFTFYGSLAAPPWPAQQSLFPATATNYSGISTASAYSGFWSHIQTSTSSYTAGRVSVQDQGAGWDSSSSGGTTPLSSSTTTGEAAAGIDSSSSTPTASSVTFGGDMEDEIDMLLRQIRSFEEEDNGQLIGLGHAAEAAADGSAGSWSSCSTPGVDSVFHEYVQQGFGQ</sequence>